<sequence>MEEIKDIISRLSDRIDKIQETVKNDLRKELVAMEQRLNAEVHTRILGFEGASTSTKHNNHNASNYERKNNTTGEAENKNMKLEIPRYTVNLDGIALNWYLKLQREQPGLMWCDFTEQCELRFGPRQRHAAIEKISRLDMGSDIEEFNQLFEELSLNVEDLTPKHEMSMYLQGVPAELSSMVKLQNPKSTTDAMSIANLIYEGNPRRYAAKREKNELIIGKRMEGSSGERKDPPTGKETVIRRLPQKDFEERKAKGLCFHCDEKFMPSHKCKRLFVIEFEDAEEEEHT</sequence>
<dbReference type="InterPro" id="IPR005162">
    <property type="entry name" value="Retrotrans_gag_dom"/>
</dbReference>
<dbReference type="OrthoDB" id="1727728at2759"/>
<feature type="non-terminal residue" evidence="4">
    <location>
        <position position="287"/>
    </location>
</feature>
<dbReference type="EMBL" id="AUSU01006479">
    <property type="protein sequence ID" value="EPS61967.1"/>
    <property type="molecule type" value="Genomic_DNA"/>
</dbReference>
<dbReference type="Pfam" id="PF03732">
    <property type="entry name" value="Retrotrans_gag"/>
    <property type="match status" value="1"/>
</dbReference>
<evidence type="ECO:0000256" key="2">
    <source>
        <dbReference type="SAM" id="MobiDB-lite"/>
    </source>
</evidence>
<feature type="domain" description="Retrotransposon gag" evidence="3">
    <location>
        <begin position="88"/>
        <end position="173"/>
    </location>
</feature>
<proteinExistence type="predicted"/>
<comment type="caution">
    <text evidence="4">The sequence shown here is derived from an EMBL/GenBank/DDBJ whole genome shotgun (WGS) entry which is preliminary data.</text>
</comment>
<feature type="coiled-coil region" evidence="1">
    <location>
        <begin position="1"/>
        <end position="43"/>
    </location>
</feature>
<accession>S8DQD3</accession>
<feature type="compositionally biased region" description="Polar residues" evidence="2">
    <location>
        <begin position="51"/>
        <end position="64"/>
    </location>
</feature>
<keyword evidence="1" id="KW-0175">Coiled coil</keyword>
<gene>
    <name evidence="4" type="ORF">M569_12825</name>
</gene>
<evidence type="ECO:0000256" key="1">
    <source>
        <dbReference type="SAM" id="Coils"/>
    </source>
</evidence>
<feature type="region of interest" description="Disordered" evidence="2">
    <location>
        <begin position="51"/>
        <end position="77"/>
    </location>
</feature>
<feature type="compositionally biased region" description="Basic and acidic residues" evidence="2">
    <location>
        <begin position="65"/>
        <end position="77"/>
    </location>
</feature>
<keyword evidence="5" id="KW-1185">Reference proteome</keyword>
<protein>
    <recommendedName>
        <fullName evidence="3">Retrotransposon gag domain-containing protein</fullName>
    </recommendedName>
</protein>
<evidence type="ECO:0000313" key="5">
    <source>
        <dbReference type="Proteomes" id="UP000015453"/>
    </source>
</evidence>
<feature type="region of interest" description="Disordered" evidence="2">
    <location>
        <begin position="222"/>
        <end position="245"/>
    </location>
</feature>
<dbReference type="AlphaFoldDB" id="S8DQD3"/>
<name>S8DQD3_9LAMI</name>
<reference evidence="4 5" key="1">
    <citation type="journal article" date="2013" name="BMC Genomics">
        <title>The miniature genome of a carnivorous plant Genlisea aurea contains a low number of genes and short non-coding sequences.</title>
        <authorList>
            <person name="Leushkin E.V."/>
            <person name="Sutormin R.A."/>
            <person name="Nabieva E.R."/>
            <person name="Penin A.A."/>
            <person name="Kondrashov A.S."/>
            <person name="Logacheva M.D."/>
        </authorList>
    </citation>
    <scope>NUCLEOTIDE SEQUENCE [LARGE SCALE GENOMIC DNA]</scope>
</reference>
<dbReference type="Proteomes" id="UP000015453">
    <property type="component" value="Unassembled WGS sequence"/>
</dbReference>
<organism evidence="4 5">
    <name type="scientific">Genlisea aurea</name>
    <dbReference type="NCBI Taxonomy" id="192259"/>
    <lineage>
        <taxon>Eukaryota</taxon>
        <taxon>Viridiplantae</taxon>
        <taxon>Streptophyta</taxon>
        <taxon>Embryophyta</taxon>
        <taxon>Tracheophyta</taxon>
        <taxon>Spermatophyta</taxon>
        <taxon>Magnoliopsida</taxon>
        <taxon>eudicotyledons</taxon>
        <taxon>Gunneridae</taxon>
        <taxon>Pentapetalae</taxon>
        <taxon>asterids</taxon>
        <taxon>lamiids</taxon>
        <taxon>Lamiales</taxon>
        <taxon>Lentibulariaceae</taxon>
        <taxon>Genlisea</taxon>
    </lineage>
</organism>
<evidence type="ECO:0000313" key="4">
    <source>
        <dbReference type="EMBL" id="EPS61967.1"/>
    </source>
</evidence>
<evidence type="ECO:0000259" key="3">
    <source>
        <dbReference type="Pfam" id="PF03732"/>
    </source>
</evidence>